<gene>
    <name evidence="1" type="ORF">BJN41_10705</name>
</gene>
<dbReference type="Proteomes" id="UP000186931">
    <property type="component" value="Unassembled WGS sequence"/>
</dbReference>
<accession>A0A1E8E0P2</accession>
<protein>
    <submittedName>
        <fullName evidence="1">Uncharacterized protein</fullName>
    </submittedName>
</protein>
<reference evidence="1 2" key="1">
    <citation type="submission" date="2016-10" db="EMBL/GenBank/DDBJ databases">
        <title>Genome of airborne Acinetobacter sp. 5-2Ac02 in the hospital environment: Species near to Acinetobacter towneri.</title>
        <authorList>
            <person name="Barbosa B."/>
            <person name="Fernandez-Garcia L."/>
            <person name="Gato E."/>
            <person name="Leao R."/>
            <person name="Albano R."/>
            <person name="Fernandez B."/>
            <person name="Fernandez-Cuenca F."/>
            <person name="Marques E."/>
            <person name="Tomas M."/>
        </authorList>
    </citation>
    <scope>NUCLEOTIDE SEQUENCE [LARGE SCALE GENOMIC DNA]</scope>
    <source>
        <strain evidence="1 2">5-2Ac02</strain>
    </source>
</reference>
<comment type="caution">
    <text evidence="1">The sequence shown here is derived from an EMBL/GenBank/DDBJ whole genome shotgun (WGS) entry which is preliminary data.</text>
</comment>
<sequence>MVKTSNVENLSQPLFKKERGAHYKIDFMCENLKQCLNSCSWWNIHYKALACANFPLFKGGLRGIKKRRAKYGENFQC</sequence>
<dbReference type="STRING" id="202956.BJN41_10705"/>
<evidence type="ECO:0000313" key="2">
    <source>
        <dbReference type="Proteomes" id="UP000186931"/>
    </source>
</evidence>
<proteinExistence type="predicted"/>
<dbReference type="EMBL" id="MKQS01000017">
    <property type="protein sequence ID" value="OFE43094.1"/>
    <property type="molecule type" value="Genomic_DNA"/>
</dbReference>
<organism evidence="1 2">
    <name type="scientific">Acinetobacter towneri</name>
    <dbReference type="NCBI Taxonomy" id="202956"/>
    <lineage>
        <taxon>Bacteria</taxon>
        <taxon>Pseudomonadati</taxon>
        <taxon>Pseudomonadota</taxon>
        <taxon>Gammaproteobacteria</taxon>
        <taxon>Moraxellales</taxon>
        <taxon>Moraxellaceae</taxon>
        <taxon>Acinetobacter</taxon>
    </lineage>
</organism>
<name>A0A1E8E0P2_9GAMM</name>
<dbReference type="AlphaFoldDB" id="A0A1E8E0P2"/>
<evidence type="ECO:0000313" key="1">
    <source>
        <dbReference type="EMBL" id="OFE43094.1"/>
    </source>
</evidence>